<sequence>MVNNSGIPVFYECGSIGEADIGVLSALAAVVMGQGKVWYHQHKVATAKVFQQLNLQPVVLGPKDALAILSSNTFGVGQAITALSQSQALFKLAQLSLGLSMEGFDSNLTPILPLAVHAKRNYYQQAAAKVVSGYLENSYLWQPHQRQQIQDPISFRSATHIFGAIQQKLDQSMRVIDVYLKGSDDNPVVDPISGEIVSTGNFEILDVALAIEALNLSLTHLSRTIYQRIKHLNNDQLTGLPRFLIQQHGAQFGLQTLQKTALDLDIRIRQMAQPVSNDFLGLAGDIEDHGSNLPLLSESLMKINRYLRTLIAIEFYNAAQAVYLRFGTAAAAPLGVQTQRVYQMIRRLIPPIQDDRPYNQEIERLVAHLPSLISLVV</sequence>
<dbReference type="Pfam" id="PF00221">
    <property type="entry name" value="Lyase_aromatic"/>
    <property type="match status" value="1"/>
</dbReference>
<reference evidence="2 3" key="1">
    <citation type="journal article" date="2015" name="Genome Announc.">
        <title>Expanding the biotechnology potential of lactobacilli through comparative genomics of 213 strains and associated genera.</title>
        <authorList>
            <person name="Sun Z."/>
            <person name="Harris H.M."/>
            <person name="McCann A."/>
            <person name="Guo C."/>
            <person name="Argimon S."/>
            <person name="Zhang W."/>
            <person name="Yang X."/>
            <person name="Jeffery I.B."/>
            <person name="Cooney J.C."/>
            <person name="Kagawa T.F."/>
            <person name="Liu W."/>
            <person name="Song Y."/>
            <person name="Salvetti E."/>
            <person name="Wrobel A."/>
            <person name="Rasinkangas P."/>
            <person name="Parkhill J."/>
            <person name="Rea M.C."/>
            <person name="O'Sullivan O."/>
            <person name="Ritari J."/>
            <person name="Douillard F.P."/>
            <person name="Paul Ross R."/>
            <person name="Yang R."/>
            <person name="Briner A.E."/>
            <person name="Felis G.E."/>
            <person name="de Vos W.M."/>
            <person name="Barrangou R."/>
            <person name="Klaenhammer T.R."/>
            <person name="Caufield P.W."/>
            <person name="Cui Y."/>
            <person name="Zhang H."/>
            <person name="O'Toole P.W."/>
        </authorList>
    </citation>
    <scope>NUCLEOTIDE SEQUENCE [LARGE SCALE GENOMIC DNA]</scope>
    <source>
        <strain evidence="2 3">DSM 20003</strain>
    </source>
</reference>
<keyword evidence="3" id="KW-1185">Reference proteome</keyword>
<protein>
    <submittedName>
        <fullName evidence="2">Histidine ammonia-lyase</fullName>
    </submittedName>
</protein>
<dbReference type="Gene3D" id="1.20.200.10">
    <property type="entry name" value="Fumarase/aspartase (Central domain)"/>
    <property type="match status" value="1"/>
</dbReference>
<dbReference type="SUPFAM" id="SSF48557">
    <property type="entry name" value="L-aspartase-like"/>
    <property type="match status" value="1"/>
</dbReference>
<accession>A0A0R1H9H9</accession>
<comment type="caution">
    <text evidence="2">The sequence shown here is derived from an EMBL/GenBank/DDBJ whole genome shotgun (WGS) entry which is preliminary data.</text>
</comment>
<dbReference type="Gene3D" id="1.10.275.10">
    <property type="entry name" value="Fumarase/aspartase (N-terminal domain)"/>
    <property type="match status" value="1"/>
</dbReference>
<dbReference type="PANTHER" id="PTHR10362">
    <property type="entry name" value="HISTIDINE AMMONIA-LYASE"/>
    <property type="match status" value="1"/>
</dbReference>
<dbReference type="EMBL" id="AZDA01000007">
    <property type="protein sequence ID" value="KRK40593.1"/>
    <property type="molecule type" value="Genomic_DNA"/>
</dbReference>
<keyword evidence="1 2" id="KW-0456">Lyase</keyword>
<dbReference type="InterPro" id="IPR008948">
    <property type="entry name" value="L-Aspartase-like"/>
</dbReference>
<dbReference type="AlphaFoldDB" id="A0A0R1H9H9"/>
<dbReference type="STRING" id="1423726.FC07_GL000001"/>
<evidence type="ECO:0000256" key="1">
    <source>
        <dbReference type="ARBA" id="ARBA00023239"/>
    </source>
</evidence>
<dbReference type="PATRIC" id="fig|1423726.3.peg.1"/>
<proteinExistence type="predicted"/>
<evidence type="ECO:0000313" key="3">
    <source>
        <dbReference type="Proteomes" id="UP000051461"/>
    </source>
</evidence>
<dbReference type="Proteomes" id="UP000051461">
    <property type="component" value="Unassembled WGS sequence"/>
</dbReference>
<gene>
    <name evidence="2" type="ORF">FC07_GL000001</name>
</gene>
<dbReference type="InterPro" id="IPR024083">
    <property type="entry name" value="Fumarase/histidase_N"/>
</dbReference>
<organism evidence="2 3">
    <name type="scientific">Loigolactobacillus bifermentans DSM 20003</name>
    <dbReference type="NCBI Taxonomy" id="1423726"/>
    <lineage>
        <taxon>Bacteria</taxon>
        <taxon>Bacillati</taxon>
        <taxon>Bacillota</taxon>
        <taxon>Bacilli</taxon>
        <taxon>Lactobacillales</taxon>
        <taxon>Lactobacillaceae</taxon>
        <taxon>Loigolactobacillus</taxon>
    </lineage>
</organism>
<dbReference type="GO" id="GO:0016841">
    <property type="term" value="F:ammonia-lyase activity"/>
    <property type="evidence" value="ECO:0007669"/>
    <property type="project" value="UniProtKB-ARBA"/>
</dbReference>
<dbReference type="InterPro" id="IPR001106">
    <property type="entry name" value="Aromatic_Lyase"/>
</dbReference>
<name>A0A0R1H9H9_9LACO</name>
<evidence type="ECO:0000313" key="2">
    <source>
        <dbReference type="EMBL" id="KRK40593.1"/>
    </source>
</evidence>